<accession>A0A150P1B9</accession>
<protein>
    <submittedName>
        <fullName evidence="1">Uncharacterized protein</fullName>
    </submittedName>
</protein>
<comment type="caution">
    <text evidence="1">The sequence shown here is derived from an EMBL/GenBank/DDBJ whole genome shotgun (WGS) entry which is preliminary data.</text>
</comment>
<dbReference type="Proteomes" id="UP000075604">
    <property type="component" value="Unassembled WGS sequence"/>
</dbReference>
<dbReference type="AlphaFoldDB" id="A0A150P1B9"/>
<evidence type="ECO:0000313" key="1">
    <source>
        <dbReference type="EMBL" id="KYF48782.1"/>
    </source>
</evidence>
<proteinExistence type="predicted"/>
<reference evidence="1 2" key="1">
    <citation type="submission" date="2014-02" db="EMBL/GenBank/DDBJ databases">
        <title>The small core and large imbalanced accessory genome model reveals a collaborative survival strategy of Sorangium cellulosum strains in nature.</title>
        <authorList>
            <person name="Han K."/>
            <person name="Peng R."/>
            <person name="Blom J."/>
            <person name="Li Y.-Z."/>
        </authorList>
    </citation>
    <scope>NUCLEOTIDE SEQUENCE [LARGE SCALE GENOMIC DNA]</scope>
    <source>
        <strain evidence="1 2">So0157-18</strain>
    </source>
</reference>
<sequence length="72" mass="7521">MSTSDQRLSIAVWAALPEGEPGELVDGCLVEEQVSSAAHEAAVVWLIATASSSKDNDMSHKLRVLAAAIEAS</sequence>
<organism evidence="1 2">
    <name type="scientific">Sorangium cellulosum</name>
    <name type="common">Polyangium cellulosum</name>
    <dbReference type="NCBI Taxonomy" id="56"/>
    <lineage>
        <taxon>Bacteria</taxon>
        <taxon>Pseudomonadati</taxon>
        <taxon>Myxococcota</taxon>
        <taxon>Polyangia</taxon>
        <taxon>Polyangiales</taxon>
        <taxon>Polyangiaceae</taxon>
        <taxon>Sorangium</taxon>
    </lineage>
</organism>
<evidence type="ECO:0000313" key="2">
    <source>
        <dbReference type="Proteomes" id="UP000075604"/>
    </source>
</evidence>
<gene>
    <name evidence="1" type="ORF">BE04_25115</name>
</gene>
<dbReference type="EMBL" id="JELX01004343">
    <property type="protein sequence ID" value="KYF48782.1"/>
    <property type="molecule type" value="Genomic_DNA"/>
</dbReference>
<name>A0A150P1B9_SORCE</name>